<protein>
    <recommendedName>
        <fullName evidence="1">N-acetyltransferase domain-containing protein</fullName>
    </recommendedName>
</protein>
<dbReference type="KEGG" id="blq:L21SP5_00826"/>
<feature type="domain" description="N-acetyltransferase" evidence="1">
    <location>
        <begin position="7"/>
        <end position="92"/>
    </location>
</feature>
<dbReference type="PANTHER" id="PTHR31435">
    <property type="entry name" value="PROTEIN NATD1"/>
    <property type="match status" value="1"/>
</dbReference>
<dbReference type="Pfam" id="PF14542">
    <property type="entry name" value="Acetyltransf_CG"/>
    <property type="match status" value="1"/>
</dbReference>
<dbReference type="STRING" id="1307839.L21SP5_00826"/>
<evidence type="ECO:0000313" key="2">
    <source>
        <dbReference type="EMBL" id="ALO14497.1"/>
    </source>
</evidence>
<gene>
    <name evidence="2" type="ORF">L21SP5_00826</name>
</gene>
<dbReference type="Proteomes" id="UP000064893">
    <property type="component" value="Chromosome"/>
</dbReference>
<reference evidence="2 3" key="1">
    <citation type="submission" date="2015-11" db="EMBL/GenBank/DDBJ databases">
        <title>Description and complete genome sequence of a novel strain predominating in hypersaline microbial mats and representing a new family of the Bacteriodetes phylum.</title>
        <authorList>
            <person name="Spring S."/>
            <person name="Bunk B."/>
            <person name="Sproer C."/>
            <person name="Klenk H.-P."/>
        </authorList>
    </citation>
    <scope>NUCLEOTIDE SEQUENCE [LARGE SCALE GENOMIC DNA]</scope>
    <source>
        <strain evidence="2 3">L21-Spi-D4</strain>
    </source>
</reference>
<dbReference type="AlphaFoldDB" id="A0A0S2HWQ0"/>
<dbReference type="PANTHER" id="PTHR31435:SF10">
    <property type="entry name" value="BSR4717 PROTEIN"/>
    <property type="match status" value="1"/>
</dbReference>
<dbReference type="InterPro" id="IPR016181">
    <property type="entry name" value="Acyl_CoA_acyltransferase"/>
</dbReference>
<name>A0A0S2HWQ0_9BACT</name>
<organism evidence="2 3">
    <name type="scientific">Salinivirga cyanobacteriivorans</name>
    <dbReference type="NCBI Taxonomy" id="1307839"/>
    <lineage>
        <taxon>Bacteria</taxon>
        <taxon>Pseudomonadati</taxon>
        <taxon>Bacteroidota</taxon>
        <taxon>Bacteroidia</taxon>
        <taxon>Bacteroidales</taxon>
        <taxon>Salinivirgaceae</taxon>
        <taxon>Salinivirga</taxon>
    </lineage>
</organism>
<dbReference type="PROSITE" id="PS51729">
    <property type="entry name" value="GNAT_YJDJ"/>
    <property type="match status" value="1"/>
</dbReference>
<proteinExistence type="predicted"/>
<dbReference type="InterPro" id="IPR045057">
    <property type="entry name" value="Gcn5-rel_NAT"/>
</dbReference>
<evidence type="ECO:0000259" key="1">
    <source>
        <dbReference type="PROSITE" id="PS51729"/>
    </source>
</evidence>
<dbReference type="Gene3D" id="3.40.630.30">
    <property type="match status" value="1"/>
</dbReference>
<dbReference type="InterPro" id="IPR031165">
    <property type="entry name" value="GNAT_YJDJ"/>
</dbReference>
<evidence type="ECO:0000313" key="3">
    <source>
        <dbReference type="Proteomes" id="UP000064893"/>
    </source>
</evidence>
<accession>A0A0S2HWQ0</accession>
<dbReference type="OrthoDB" id="1120671at2"/>
<dbReference type="SUPFAM" id="SSF55729">
    <property type="entry name" value="Acyl-CoA N-acyltransferases (Nat)"/>
    <property type="match status" value="1"/>
</dbReference>
<dbReference type="RefSeq" id="WP_057952038.1">
    <property type="nucleotide sequence ID" value="NZ_CP013118.1"/>
</dbReference>
<dbReference type="EMBL" id="CP013118">
    <property type="protein sequence ID" value="ALO14497.1"/>
    <property type="molecule type" value="Genomic_DNA"/>
</dbReference>
<sequence>MSRFQLFHNEVMRRYEFSIGMHTPYVQYYIKGDIIYLTFAKVPPALEGQGVGKELVDKVMEQVERLGLKVVPQCRFIAAVIKRNPRWRELLAEE</sequence>
<keyword evidence="3" id="KW-1185">Reference proteome</keyword>